<keyword evidence="2" id="KW-1185">Reference proteome</keyword>
<sequence length="66" mass="7473">MVPHKRFRKADCFPDFSFQYSDDRDYIGRTIPSRPSQHLAAPQPACPLSDAPVDLLSRTSLTKPLL</sequence>
<evidence type="ECO:0000313" key="2">
    <source>
        <dbReference type="Proteomes" id="UP001482620"/>
    </source>
</evidence>
<dbReference type="EMBL" id="JAHRIQ010061146">
    <property type="protein sequence ID" value="MEQ2241494.1"/>
    <property type="molecule type" value="Genomic_DNA"/>
</dbReference>
<comment type="caution">
    <text evidence="1">The sequence shown here is derived from an EMBL/GenBank/DDBJ whole genome shotgun (WGS) entry which is preliminary data.</text>
</comment>
<gene>
    <name evidence="1" type="ORF">ILYODFUR_025912</name>
</gene>
<name>A0ABV0U962_9TELE</name>
<evidence type="ECO:0000313" key="1">
    <source>
        <dbReference type="EMBL" id="MEQ2241494.1"/>
    </source>
</evidence>
<organism evidence="1 2">
    <name type="scientific">Ilyodon furcidens</name>
    <name type="common">goldbreast splitfin</name>
    <dbReference type="NCBI Taxonomy" id="33524"/>
    <lineage>
        <taxon>Eukaryota</taxon>
        <taxon>Metazoa</taxon>
        <taxon>Chordata</taxon>
        <taxon>Craniata</taxon>
        <taxon>Vertebrata</taxon>
        <taxon>Euteleostomi</taxon>
        <taxon>Actinopterygii</taxon>
        <taxon>Neopterygii</taxon>
        <taxon>Teleostei</taxon>
        <taxon>Neoteleostei</taxon>
        <taxon>Acanthomorphata</taxon>
        <taxon>Ovalentaria</taxon>
        <taxon>Atherinomorphae</taxon>
        <taxon>Cyprinodontiformes</taxon>
        <taxon>Goodeidae</taxon>
        <taxon>Ilyodon</taxon>
    </lineage>
</organism>
<proteinExistence type="predicted"/>
<reference evidence="1 2" key="1">
    <citation type="submission" date="2021-06" db="EMBL/GenBank/DDBJ databases">
        <authorList>
            <person name="Palmer J.M."/>
        </authorList>
    </citation>
    <scope>NUCLEOTIDE SEQUENCE [LARGE SCALE GENOMIC DNA]</scope>
    <source>
        <strain evidence="2">if_2019</strain>
        <tissue evidence="1">Muscle</tissue>
    </source>
</reference>
<accession>A0ABV0U962</accession>
<protein>
    <submittedName>
        <fullName evidence="1">Uncharacterized protein</fullName>
    </submittedName>
</protein>
<dbReference type="Proteomes" id="UP001482620">
    <property type="component" value="Unassembled WGS sequence"/>
</dbReference>